<dbReference type="Proteomes" id="UP000000674">
    <property type="component" value="Chromosome"/>
</dbReference>
<dbReference type="GO" id="GO:0000398">
    <property type="term" value="P:mRNA splicing, via spliceosome"/>
    <property type="evidence" value="ECO:0007669"/>
    <property type="project" value="InterPro"/>
</dbReference>
<proteinExistence type="predicted"/>
<dbReference type="Gene3D" id="2.30.30.100">
    <property type="match status" value="1"/>
</dbReference>
<dbReference type="InterPro" id="IPR016487">
    <property type="entry name" value="Lsm6/sSmF"/>
</dbReference>
<dbReference type="GO" id="GO:0003723">
    <property type="term" value="F:RNA binding"/>
    <property type="evidence" value="ECO:0007669"/>
    <property type="project" value="InterPro"/>
</dbReference>
<dbReference type="EMBL" id="CP000477">
    <property type="protein sequence ID" value="ABK13938.1"/>
    <property type="molecule type" value="Genomic_DNA"/>
</dbReference>
<dbReference type="SMART" id="SM00651">
    <property type="entry name" value="Sm"/>
    <property type="match status" value="1"/>
</dbReference>
<dbReference type="InterPro" id="IPR001163">
    <property type="entry name" value="Sm_dom_euk/arc"/>
</dbReference>
<reference evidence="3 4" key="1">
    <citation type="submission" date="2006-10" db="EMBL/GenBank/DDBJ databases">
        <title>Complete sequence of Methanosaeta thermophila PT.</title>
        <authorList>
            <consortium name="US DOE Joint Genome Institute"/>
            <person name="Copeland A."/>
            <person name="Lucas S."/>
            <person name="Lapidus A."/>
            <person name="Barry K."/>
            <person name="Detter J.C."/>
            <person name="Glavina del Rio T."/>
            <person name="Hammon N."/>
            <person name="Israni S."/>
            <person name="Pitluck S."/>
            <person name="Chain P."/>
            <person name="Malfatti S."/>
            <person name="Shin M."/>
            <person name="Vergez L."/>
            <person name="Schmutz J."/>
            <person name="Larimer F."/>
            <person name="Land M."/>
            <person name="Hauser L."/>
            <person name="Kyrpides N."/>
            <person name="Kim E."/>
            <person name="Smith K.S."/>
            <person name="Ingram-Smith C."/>
            <person name="Richardson P."/>
        </authorList>
    </citation>
    <scope>NUCLEOTIDE SEQUENCE [LARGE SCALE GENOMIC DNA]</scope>
    <source>
        <strain evidence="4">DSM 6194 / JCM 14653 / NBRC 101360 / PT</strain>
    </source>
</reference>
<evidence type="ECO:0000313" key="3">
    <source>
        <dbReference type="EMBL" id="ABK13938.1"/>
    </source>
</evidence>
<dbReference type="GO" id="GO:0034715">
    <property type="term" value="C:pICln-Sm protein complex"/>
    <property type="evidence" value="ECO:0007669"/>
    <property type="project" value="TreeGrafter"/>
</dbReference>
<dbReference type="KEGG" id="mtp:Mthe_0138"/>
<evidence type="ECO:0000313" key="4">
    <source>
        <dbReference type="Proteomes" id="UP000000674"/>
    </source>
</evidence>
<dbReference type="PANTHER" id="PTHR11021">
    <property type="entry name" value="SMALL NUCLEAR RIBONUCLEOPROTEIN F SNRNP-F"/>
    <property type="match status" value="1"/>
</dbReference>
<feature type="domain" description="Sm" evidence="2">
    <location>
        <begin position="2"/>
        <end position="74"/>
    </location>
</feature>
<evidence type="ECO:0000256" key="1">
    <source>
        <dbReference type="ARBA" id="ARBA00023274"/>
    </source>
</evidence>
<dbReference type="GeneID" id="4462443"/>
<dbReference type="PROSITE" id="PS52002">
    <property type="entry name" value="SM"/>
    <property type="match status" value="1"/>
</dbReference>
<dbReference type="PANTHER" id="PTHR11021:SF0">
    <property type="entry name" value="SMALL NUCLEAR RIBONUCLEOPROTEIN F"/>
    <property type="match status" value="1"/>
</dbReference>
<dbReference type="OrthoDB" id="371816at2157"/>
<keyword evidence="4" id="KW-1185">Reference proteome</keyword>
<dbReference type="RefSeq" id="WP_011695337.1">
    <property type="nucleotide sequence ID" value="NC_008553.1"/>
</dbReference>
<sequence>MYPNKKVQSLIGTKIQVEMKGSQRHVLEGILNSVDEYLNLHLLETVEIVNGERTRSLGSVILRGNNIILISPAE</sequence>
<dbReference type="STRING" id="349307.Mthe_0138"/>
<dbReference type="InterPro" id="IPR047575">
    <property type="entry name" value="Sm"/>
</dbReference>
<dbReference type="HOGENOM" id="CLU_076902_11_3_2"/>
<organism evidence="3 4">
    <name type="scientific">Methanothrix thermoacetophila (strain DSM 6194 / JCM 14653 / NBRC 101360 / PT)</name>
    <name type="common">Methanosaeta thermophila</name>
    <dbReference type="NCBI Taxonomy" id="349307"/>
    <lineage>
        <taxon>Archaea</taxon>
        <taxon>Methanobacteriati</taxon>
        <taxon>Methanobacteriota</taxon>
        <taxon>Stenosarchaea group</taxon>
        <taxon>Methanomicrobia</taxon>
        <taxon>Methanotrichales</taxon>
        <taxon>Methanotrichaceae</taxon>
        <taxon>Methanothrix</taxon>
    </lineage>
</organism>
<accession>A0B5G4</accession>
<dbReference type="PIRSF" id="PIRSF006609">
    <property type="entry name" value="snRNP_SmF"/>
    <property type="match status" value="1"/>
</dbReference>
<dbReference type="AlphaFoldDB" id="A0B5G4"/>
<dbReference type="GO" id="GO:1990904">
    <property type="term" value="C:ribonucleoprotein complex"/>
    <property type="evidence" value="ECO:0007669"/>
    <property type="project" value="UniProtKB-KW"/>
</dbReference>
<keyword evidence="1 3" id="KW-0687">Ribonucleoprotein</keyword>
<protein>
    <submittedName>
        <fullName evidence="3">Small nuclear ribonucleoprotein, LSM family</fullName>
    </submittedName>
</protein>
<evidence type="ECO:0000259" key="2">
    <source>
        <dbReference type="PROSITE" id="PS52002"/>
    </source>
</evidence>
<dbReference type="Pfam" id="PF01423">
    <property type="entry name" value="LSM"/>
    <property type="match status" value="1"/>
</dbReference>
<gene>
    <name evidence="3" type="ordered locus">Mthe_0138</name>
</gene>
<dbReference type="SUPFAM" id="SSF50182">
    <property type="entry name" value="Sm-like ribonucleoproteins"/>
    <property type="match status" value="1"/>
</dbReference>
<dbReference type="InterPro" id="IPR010920">
    <property type="entry name" value="LSM_dom_sf"/>
</dbReference>
<name>A0B5G4_METTP</name>